<name>A0A3M9MQU4_9BACT</name>
<feature type="binding site" evidence="8">
    <location>
        <position position="99"/>
    </location>
    <ligand>
        <name>Mg(2+)</name>
        <dbReference type="ChEBI" id="CHEBI:18420"/>
    </ligand>
</feature>
<feature type="binding site" evidence="8">
    <location>
        <position position="24"/>
    </location>
    <ligand>
        <name>GTP</name>
        <dbReference type="ChEBI" id="CHEBI:37565"/>
    </ligand>
</feature>
<evidence type="ECO:0000259" key="9">
    <source>
        <dbReference type="Pfam" id="PF12804"/>
    </source>
</evidence>
<feature type="binding site" evidence="8">
    <location>
        <begin position="12"/>
        <end position="14"/>
    </location>
    <ligand>
        <name>GTP</name>
        <dbReference type="ChEBI" id="CHEBI:37565"/>
    </ligand>
</feature>
<evidence type="ECO:0000256" key="7">
    <source>
        <dbReference type="ARBA" id="ARBA00023150"/>
    </source>
</evidence>
<dbReference type="SUPFAM" id="SSF53448">
    <property type="entry name" value="Nucleotide-diphospho-sugar transferases"/>
    <property type="match status" value="1"/>
</dbReference>
<dbReference type="EMBL" id="RJJE01000017">
    <property type="protein sequence ID" value="RNI27567.1"/>
    <property type="molecule type" value="Genomic_DNA"/>
</dbReference>
<accession>A0A3M9MQU4</accession>
<proteinExistence type="inferred from homology"/>
<dbReference type="Gene3D" id="3.90.550.10">
    <property type="entry name" value="Spore Coat Polysaccharide Biosynthesis Protein SpsA, Chain A"/>
    <property type="match status" value="1"/>
</dbReference>
<dbReference type="CDD" id="cd02503">
    <property type="entry name" value="MobA"/>
    <property type="match status" value="1"/>
</dbReference>
<comment type="domain">
    <text evidence="8">The N-terminal domain determines nucleotide recognition and specific binding, while the C-terminal domain determines the specific binding to the target protein.</text>
</comment>
<dbReference type="InterPro" id="IPR013482">
    <property type="entry name" value="Molybde_CF_guanTrfase"/>
</dbReference>
<dbReference type="EC" id="2.7.7.77" evidence="8"/>
<evidence type="ECO:0000256" key="1">
    <source>
        <dbReference type="ARBA" id="ARBA00022490"/>
    </source>
</evidence>
<dbReference type="GO" id="GO:0005737">
    <property type="term" value="C:cytoplasm"/>
    <property type="evidence" value="ECO:0007669"/>
    <property type="project" value="UniProtKB-SubCell"/>
</dbReference>
<evidence type="ECO:0000256" key="6">
    <source>
        <dbReference type="ARBA" id="ARBA00023134"/>
    </source>
</evidence>
<gene>
    <name evidence="8" type="primary">mobA</name>
    <name evidence="10" type="ORF">EFA69_15695</name>
</gene>
<dbReference type="GO" id="GO:0006777">
    <property type="term" value="P:Mo-molybdopterin cofactor biosynthetic process"/>
    <property type="evidence" value="ECO:0007669"/>
    <property type="project" value="UniProtKB-KW"/>
</dbReference>
<dbReference type="RefSeq" id="WP_123134035.1">
    <property type="nucleotide sequence ID" value="NZ_RJJE01000017.1"/>
</dbReference>
<comment type="caution">
    <text evidence="8">Lacks conserved residue(s) required for the propagation of feature annotation.</text>
</comment>
<keyword evidence="3 8" id="KW-0479">Metal-binding</keyword>
<dbReference type="GO" id="GO:0005525">
    <property type="term" value="F:GTP binding"/>
    <property type="evidence" value="ECO:0007669"/>
    <property type="project" value="UniProtKB-UniRule"/>
</dbReference>
<keyword evidence="7 8" id="KW-0501">Molybdenum cofactor biosynthesis</keyword>
<sequence length="200" mass="22370">MQTDKPMYGLVLSGGQSSRMGQDKGLLRYHGQSQREYLYQLLQGTCSRVFMSLRPGQEAEVPPHLNYLLDSHELRGPLNGILSALLQHPQAAWLVVACDLPLVQELTLQKLLQERDPQKIATAYALTGSDLPEPLLAIWEPAAYAPALAFSQTGKTCPRKFLLQSDIKLIHPAQDEELYNANNPEDFAYITQKLHHGQPL</sequence>
<comment type="similarity">
    <text evidence="8">Belongs to the MobA family.</text>
</comment>
<comment type="cofactor">
    <cofactor evidence="8">
        <name>Mg(2+)</name>
        <dbReference type="ChEBI" id="CHEBI:18420"/>
    </cofactor>
</comment>
<keyword evidence="4 8" id="KW-0547">Nucleotide-binding</keyword>
<feature type="binding site" evidence="8">
    <location>
        <position position="99"/>
    </location>
    <ligand>
        <name>GTP</name>
        <dbReference type="ChEBI" id="CHEBI:37565"/>
    </ligand>
</feature>
<evidence type="ECO:0000313" key="10">
    <source>
        <dbReference type="EMBL" id="RNI27567.1"/>
    </source>
</evidence>
<organism evidence="10 11">
    <name type="scientific">Rufibacter immobilis</name>
    <dbReference type="NCBI Taxonomy" id="1348778"/>
    <lineage>
        <taxon>Bacteria</taxon>
        <taxon>Pseudomonadati</taxon>
        <taxon>Bacteroidota</taxon>
        <taxon>Cytophagia</taxon>
        <taxon>Cytophagales</taxon>
        <taxon>Hymenobacteraceae</taxon>
        <taxon>Rufibacter</taxon>
    </lineage>
</organism>
<evidence type="ECO:0000313" key="11">
    <source>
        <dbReference type="Proteomes" id="UP000271010"/>
    </source>
</evidence>
<dbReference type="HAMAP" id="MF_00316">
    <property type="entry name" value="MobA"/>
    <property type="match status" value="1"/>
</dbReference>
<keyword evidence="6 8" id="KW-0342">GTP-binding</keyword>
<evidence type="ECO:0000256" key="8">
    <source>
        <dbReference type="HAMAP-Rule" id="MF_00316"/>
    </source>
</evidence>
<reference evidence="10 11" key="1">
    <citation type="submission" date="2018-11" db="EMBL/GenBank/DDBJ databases">
        <title>Rufibacter latericius sp. nov., isolated from water in Baiyang Lake.</title>
        <authorList>
            <person name="Yang Y."/>
        </authorList>
    </citation>
    <scope>NUCLEOTIDE SEQUENCE [LARGE SCALE GENOMIC DNA]</scope>
    <source>
        <strain evidence="10 11">MCC P1</strain>
    </source>
</reference>
<keyword evidence="11" id="KW-1185">Reference proteome</keyword>
<comment type="catalytic activity">
    <reaction evidence="8">
        <text>Mo-molybdopterin + GTP + H(+) = Mo-molybdopterin guanine dinucleotide + diphosphate</text>
        <dbReference type="Rhea" id="RHEA:34243"/>
        <dbReference type="ChEBI" id="CHEBI:15378"/>
        <dbReference type="ChEBI" id="CHEBI:33019"/>
        <dbReference type="ChEBI" id="CHEBI:37565"/>
        <dbReference type="ChEBI" id="CHEBI:71302"/>
        <dbReference type="ChEBI" id="CHEBI:71310"/>
        <dbReference type="EC" id="2.7.7.77"/>
    </reaction>
</comment>
<evidence type="ECO:0000256" key="4">
    <source>
        <dbReference type="ARBA" id="ARBA00022741"/>
    </source>
</evidence>
<keyword evidence="5 8" id="KW-0460">Magnesium</keyword>
<protein>
    <recommendedName>
        <fullName evidence="8">Probable molybdenum cofactor guanylyltransferase</fullName>
        <shortName evidence="8">MoCo guanylyltransferase</shortName>
        <ecNumber evidence="8">2.7.7.77</ecNumber>
    </recommendedName>
    <alternativeName>
        <fullName evidence="8">GTP:molybdopterin guanylyltransferase</fullName>
    </alternativeName>
    <alternativeName>
        <fullName evidence="8">Mo-MPT guanylyltransferase</fullName>
    </alternativeName>
    <alternativeName>
        <fullName evidence="8">Molybdopterin guanylyltransferase</fullName>
    </alternativeName>
    <alternativeName>
        <fullName evidence="8">Molybdopterin-guanine dinucleotide synthase</fullName>
        <shortName evidence="8">MGD synthase</shortName>
    </alternativeName>
</protein>
<dbReference type="Pfam" id="PF12804">
    <property type="entry name" value="NTP_transf_3"/>
    <property type="match status" value="1"/>
</dbReference>
<dbReference type="InterPro" id="IPR025877">
    <property type="entry name" value="MobA-like_NTP_Trfase"/>
</dbReference>
<keyword evidence="2 8" id="KW-0808">Transferase</keyword>
<dbReference type="PANTHER" id="PTHR19136">
    <property type="entry name" value="MOLYBDENUM COFACTOR GUANYLYLTRANSFERASE"/>
    <property type="match status" value="1"/>
</dbReference>
<dbReference type="Proteomes" id="UP000271010">
    <property type="component" value="Unassembled WGS sequence"/>
</dbReference>
<dbReference type="InterPro" id="IPR029044">
    <property type="entry name" value="Nucleotide-diphossugar_trans"/>
</dbReference>
<comment type="subcellular location">
    <subcellularLocation>
        <location evidence="8">Cytoplasm</location>
    </subcellularLocation>
</comment>
<dbReference type="AlphaFoldDB" id="A0A3M9MQU4"/>
<feature type="binding site" evidence="8">
    <location>
        <position position="70"/>
    </location>
    <ligand>
        <name>GTP</name>
        <dbReference type="ChEBI" id="CHEBI:37565"/>
    </ligand>
</feature>
<comment type="caution">
    <text evidence="10">The sequence shown here is derived from an EMBL/GenBank/DDBJ whole genome shotgun (WGS) entry which is preliminary data.</text>
</comment>
<dbReference type="GO" id="GO:0061603">
    <property type="term" value="F:molybdenum cofactor guanylyltransferase activity"/>
    <property type="evidence" value="ECO:0007669"/>
    <property type="project" value="UniProtKB-EC"/>
</dbReference>
<keyword evidence="1 8" id="KW-0963">Cytoplasm</keyword>
<comment type="function">
    <text evidence="8">Transfers a GMP moiety from GTP to Mo-molybdopterin (Mo-MPT) cofactor (Moco or molybdenum cofactor) to form Mo-molybdopterin guanine dinucleotide (Mo-MGD) cofactor.</text>
</comment>
<dbReference type="GO" id="GO:0046872">
    <property type="term" value="F:metal ion binding"/>
    <property type="evidence" value="ECO:0007669"/>
    <property type="project" value="UniProtKB-KW"/>
</dbReference>
<dbReference type="PANTHER" id="PTHR19136:SF81">
    <property type="entry name" value="MOLYBDENUM COFACTOR GUANYLYLTRANSFERASE"/>
    <property type="match status" value="1"/>
</dbReference>
<dbReference type="OrthoDB" id="9788394at2"/>
<keyword evidence="10" id="KW-0548">Nucleotidyltransferase</keyword>
<evidence type="ECO:0000256" key="5">
    <source>
        <dbReference type="ARBA" id="ARBA00022842"/>
    </source>
</evidence>
<evidence type="ECO:0000256" key="2">
    <source>
        <dbReference type="ARBA" id="ARBA00022679"/>
    </source>
</evidence>
<evidence type="ECO:0000256" key="3">
    <source>
        <dbReference type="ARBA" id="ARBA00022723"/>
    </source>
</evidence>
<feature type="domain" description="MobA-like NTP transferase" evidence="9">
    <location>
        <begin position="9"/>
        <end position="162"/>
    </location>
</feature>